<dbReference type="PANTHER" id="PTHR47706:SF9">
    <property type="entry name" value="NMRA-LIKE DOMAIN-CONTAINING PROTEIN-RELATED"/>
    <property type="match status" value="1"/>
</dbReference>
<name>A0A9P5CNC5_CRYP1</name>
<dbReference type="InterPro" id="IPR051609">
    <property type="entry name" value="NmrA/Isoflavone_reductase-like"/>
</dbReference>
<dbReference type="Proteomes" id="UP000803844">
    <property type="component" value="Unassembled WGS sequence"/>
</dbReference>
<dbReference type="Gene3D" id="3.40.50.720">
    <property type="entry name" value="NAD(P)-binding Rossmann-like Domain"/>
    <property type="match status" value="1"/>
</dbReference>
<dbReference type="PANTHER" id="PTHR47706">
    <property type="entry name" value="NMRA-LIKE FAMILY PROTEIN"/>
    <property type="match status" value="1"/>
</dbReference>
<proteinExistence type="predicted"/>
<reference evidence="4" key="1">
    <citation type="journal article" date="2020" name="Phytopathology">
        <title>Genome sequence of the chestnut blight fungus Cryphonectria parasitica EP155: A fundamental resource for an archetypical invasive plant pathogen.</title>
        <authorList>
            <person name="Crouch J.A."/>
            <person name="Dawe A."/>
            <person name="Aerts A."/>
            <person name="Barry K."/>
            <person name="Churchill A.C.L."/>
            <person name="Grimwood J."/>
            <person name="Hillman B."/>
            <person name="Milgroom M.G."/>
            <person name="Pangilinan J."/>
            <person name="Smith M."/>
            <person name="Salamov A."/>
            <person name="Schmutz J."/>
            <person name="Yadav J."/>
            <person name="Grigoriev I.V."/>
            <person name="Nuss D."/>
        </authorList>
    </citation>
    <scope>NUCLEOTIDE SEQUENCE</scope>
    <source>
        <strain evidence="4">EP155</strain>
    </source>
</reference>
<dbReference type="Pfam" id="PF05368">
    <property type="entry name" value="NmrA"/>
    <property type="match status" value="1"/>
</dbReference>
<dbReference type="InterPro" id="IPR036291">
    <property type="entry name" value="NAD(P)-bd_dom_sf"/>
</dbReference>
<dbReference type="GeneID" id="63834397"/>
<dbReference type="EMBL" id="MU032348">
    <property type="protein sequence ID" value="KAF3765018.1"/>
    <property type="molecule type" value="Genomic_DNA"/>
</dbReference>
<keyword evidence="1" id="KW-0521">NADP</keyword>
<dbReference type="AlphaFoldDB" id="A0A9P5CNC5"/>
<dbReference type="OrthoDB" id="419598at2759"/>
<feature type="domain" description="NmrA-like" evidence="3">
    <location>
        <begin position="5"/>
        <end position="289"/>
    </location>
</feature>
<dbReference type="RefSeq" id="XP_040775979.1">
    <property type="nucleotide sequence ID" value="XM_040917268.1"/>
</dbReference>
<dbReference type="GO" id="GO:0016491">
    <property type="term" value="F:oxidoreductase activity"/>
    <property type="evidence" value="ECO:0007669"/>
    <property type="project" value="UniProtKB-KW"/>
</dbReference>
<evidence type="ECO:0000313" key="4">
    <source>
        <dbReference type="EMBL" id="KAF3765018.1"/>
    </source>
</evidence>
<keyword evidence="5" id="KW-1185">Reference proteome</keyword>
<dbReference type="InterPro" id="IPR008030">
    <property type="entry name" value="NmrA-like"/>
</dbReference>
<protein>
    <submittedName>
        <fullName evidence="4">Isoflavone reductase family protein</fullName>
    </submittedName>
</protein>
<dbReference type="Gene3D" id="3.90.25.10">
    <property type="entry name" value="UDP-galactose 4-epimerase, domain 1"/>
    <property type="match status" value="1"/>
</dbReference>
<organism evidence="4 5">
    <name type="scientific">Cryphonectria parasitica (strain ATCC 38755 / EP155)</name>
    <dbReference type="NCBI Taxonomy" id="660469"/>
    <lineage>
        <taxon>Eukaryota</taxon>
        <taxon>Fungi</taxon>
        <taxon>Dikarya</taxon>
        <taxon>Ascomycota</taxon>
        <taxon>Pezizomycotina</taxon>
        <taxon>Sordariomycetes</taxon>
        <taxon>Sordariomycetidae</taxon>
        <taxon>Diaporthales</taxon>
        <taxon>Cryphonectriaceae</taxon>
        <taxon>Cryphonectria-Endothia species complex</taxon>
        <taxon>Cryphonectria</taxon>
    </lineage>
</organism>
<sequence>MSVIKVVVVGATGHTGKSIMEGLLNSPTNKFEVYCFTRPASVNKPENIELGRRGAKIVSISLTDPEETLVAALRGIQVVISCITPVFEDQEILLANASKRAGVERFFPSGFGPVVPPAGIMKAREEKERVNNHILKLHLGYTFLDVGTWYQASLLPVPSGRLDYCVPPAMKPTWPLGLDGKVPTAVTDLNDIGRYVALIIADPRTLNKKVLVYNQVVTRNEIYDGLERVSGEKLERVYISEAEALKNVDEAEKKFAKEQSIKNFFALGMYQYFLSWSIRADNTPEYAKYLGYLDGKELYPDFNYQTLEGYMKKAFKGEVEPTLMQY</sequence>
<evidence type="ECO:0000259" key="3">
    <source>
        <dbReference type="Pfam" id="PF05368"/>
    </source>
</evidence>
<accession>A0A9P5CNC5</accession>
<comment type="caution">
    <text evidence="4">The sequence shown here is derived from an EMBL/GenBank/DDBJ whole genome shotgun (WGS) entry which is preliminary data.</text>
</comment>
<gene>
    <name evidence="4" type="ORF">M406DRAFT_258999</name>
</gene>
<keyword evidence="2" id="KW-0560">Oxidoreductase</keyword>
<evidence type="ECO:0000256" key="2">
    <source>
        <dbReference type="ARBA" id="ARBA00023002"/>
    </source>
</evidence>
<evidence type="ECO:0000256" key="1">
    <source>
        <dbReference type="ARBA" id="ARBA00022857"/>
    </source>
</evidence>
<dbReference type="SUPFAM" id="SSF51735">
    <property type="entry name" value="NAD(P)-binding Rossmann-fold domains"/>
    <property type="match status" value="1"/>
</dbReference>
<evidence type="ECO:0000313" key="5">
    <source>
        <dbReference type="Proteomes" id="UP000803844"/>
    </source>
</evidence>